<dbReference type="InterPro" id="IPR001841">
    <property type="entry name" value="Znf_RING"/>
</dbReference>
<evidence type="ECO:0000256" key="3">
    <source>
        <dbReference type="ARBA" id="ARBA00022833"/>
    </source>
</evidence>
<protein>
    <submittedName>
        <fullName evidence="7">DekiORF69</fullName>
    </submittedName>
</protein>
<evidence type="ECO:0000259" key="6">
    <source>
        <dbReference type="PROSITE" id="PS50089"/>
    </source>
</evidence>
<evidence type="ECO:0000256" key="5">
    <source>
        <dbReference type="SAM" id="Coils"/>
    </source>
</evidence>
<dbReference type="InterPro" id="IPR013083">
    <property type="entry name" value="Znf_RING/FYVE/PHD"/>
</dbReference>
<keyword evidence="2 4" id="KW-0863">Zinc-finger</keyword>
<evidence type="ECO:0000313" key="7">
    <source>
        <dbReference type="EMBL" id="AFS51947.1"/>
    </source>
</evidence>
<accession>V9LSU0</accession>
<reference evidence="7" key="1">
    <citation type="submission" date="2012-06" db="EMBL/GenBank/DDBJ databases">
        <title>Genomic sequencing and analysis of the Dendrolimus kikuchii nucleopolyhedrovirus.</title>
        <authorList>
            <person name="Yang M.M."/>
        </authorList>
    </citation>
    <scope>NUCLEOTIDE SEQUENCE</scope>
    <source>
        <strain evidence="7">YN</strain>
    </source>
</reference>
<proteinExistence type="predicted"/>
<keyword evidence="1" id="KW-0479">Metal-binding</keyword>
<dbReference type="EMBL" id="JX193905">
    <property type="protein sequence ID" value="AFS51947.1"/>
    <property type="molecule type" value="Genomic_DNA"/>
</dbReference>
<dbReference type="PROSITE" id="PS00518">
    <property type="entry name" value="ZF_RING_1"/>
    <property type="match status" value="1"/>
</dbReference>
<gene>
    <name evidence="7" type="primary">cg30</name>
</gene>
<evidence type="ECO:0000256" key="2">
    <source>
        <dbReference type="ARBA" id="ARBA00022771"/>
    </source>
</evidence>
<dbReference type="SUPFAM" id="SSF57850">
    <property type="entry name" value="RING/U-box"/>
    <property type="match status" value="1"/>
</dbReference>
<name>V9LSU0_9ABAC</name>
<evidence type="ECO:0000256" key="1">
    <source>
        <dbReference type="ARBA" id="ARBA00022723"/>
    </source>
</evidence>
<dbReference type="Gene3D" id="3.30.40.10">
    <property type="entry name" value="Zinc/RING finger domain, C3HC4 (zinc finger)"/>
    <property type="match status" value="1"/>
</dbReference>
<dbReference type="InterPro" id="IPR017907">
    <property type="entry name" value="Znf_RING_CS"/>
</dbReference>
<sequence length="274" mass="31776">MDKMEFVKLQCNVCWSTAEIKSYFSNCVDRINIIPIVELYSCKHHLCSTCVRIIRKKKKALCPLCREENSQFNLYSINRNAVDVIKCNVANIQQWNTIDTDYINASAIASTVFEKSVIDADDDDDHQKDKDNGNGGDSDVIFKNAETLLNRIKKDIFEQTKINIKQKMVFEKSKEIGENLQHKIVKMKTEYEDLHRKVKGLQLKRMAAQKALDTLNREHFKIANKNSLLTKQNKCLSNKNIDLIKHKNILYKEYMTLAQKYNTITNMTINMGNI</sequence>
<feature type="coiled-coil region" evidence="5">
    <location>
        <begin position="177"/>
        <end position="218"/>
    </location>
</feature>
<feature type="domain" description="RING-type" evidence="6">
    <location>
        <begin position="11"/>
        <end position="66"/>
    </location>
</feature>
<organism evidence="7">
    <name type="scientific">Dendrolimus kikuchii nucleopolyhedrovirus</name>
    <dbReference type="NCBI Taxonomy" id="1219875"/>
    <lineage>
        <taxon>Viruses</taxon>
        <taxon>Viruses incertae sedis</taxon>
        <taxon>Naldaviricetes</taxon>
        <taxon>Lefavirales</taxon>
        <taxon>Baculoviridae</taxon>
        <taxon>Alphabaculovirus</taxon>
    </lineage>
</organism>
<evidence type="ECO:0000256" key="4">
    <source>
        <dbReference type="PROSITE-ProRule" id="PRU00175"/>
    </source>
</evidence>
<keyword evidence="3" id="KW-0862">Zinc</keyword>
<dbReference type="GO" id="GO:0008270">
    <property type="term" value="F:zinc ion binding"/>
    <property type="evidence" value="ECO:0007669"/>
    <property type="project" value="UniProtKB-KW"/>
</dbReference>
<keyword evidence="5" id="KW-0175">Coiled coil</keyword>
<dbReference type="PROSITE" id="PS50089">
    <property type="entry name" value="ZF_RING_2"/>
    <property type="match status" value="1"/>
</dbReference>